<dbReference type="AlphaFoldDB" id="A0A5J4UJ95"/>
<dbReference type="SUPFAM" id="SSF54928">
    <property type="entry name" value="RNA-binding domain, RBD"/>
    <property type="match status" value="1"/>
</dbReference>
<dbReference type="Proteomes" id="UP000324800">
    <property type="component" value="Unassembled WGS sequence"/>
</dbReference>
<evidence type="ECO:0000313" key="3">
    <source>
        <dbReference type="Proteomes" id="UP000324800"/>
    </source>
</evidence>
<dbReference type="InterPro" id="IPR012677">
    <property type="entry name" value="Nucleotide-bd_a/b_plait_sf"/>
</dbReference>
<name>A0A5J4UJ95_9EUKA</name>
<dbReference type="EMBL" id="SNRW01015170">
    <property type="protein sequence ID" value="KAA6370668.1"/>
    <property type="molecule type" value="Genomic_DNA"/>
</dbReference>
<dbReference type="GO" id="GO:0003723">
    <property type="term" value="F:RNA binding"/>
    <property type="evidence" value="ECO:0007669"/>
    <property type="project" value="InterPro"/>
</dbReference>
<dbReference type="InterPro" id="IPR000504">
    <property type="entry name" value="RRM_dom"/>
</dbReference>
<dbReference type="InterPro" id="IPR035979">
    <property type="entry name" value="RBD_domain_sf"/>
</dbReference>
<comment type="caution">
    <text evidence="2">The sequence shown here is derived from an EMBL/GenBank/DDBJ whole genome shotgun (WGS) entry which is preliminary data.</text>
</comment>
<dbReference type="Pfam" id="PF00076">
    <property type="entry name" value="RRM_1"/>
    <property type="match status" value="1"/>
</dbReference>
<accession>A0A5J4UJ95</accession>
<evidence type="ECO:0000259" key="1">
    <source>
        <dbReference type="Pfam" id="PF00076"/>
    </source>
</evidence>
<dbReference type="Gene3D" id="3.30.70.330">
    <property type="match status" value="1"/>
</dbReference>
<evidence type="ECO:0000313" key="2">
    <source>
        <dbReference type="EMBL" id="KAA6370668.1"/>
    </source>
</evidence>
<protein>
    <recommendedName>
        <fullName evidence="1">RRM domain-containing protein</fullName>
    </recommendedName>
</protein>
<dbReference type="CDD" id="cd00590">
    <property type="entry name" value="RRM_SF"/>
    <property type="match status" value="1"/>
</dbReference>
<gene>
    <name evidence="2" type="ORF">EZS28_033805</name>
</gene>
<organism evidence="2 3">
    <name type="scientific">Streblomastix strix</name>
    <dbReference type="NCBI Taxonomy" id="222440"/>
    <lineage>
        <taxon>Eukaryota</taxon>
        <taxon>Metamonada</taxon>
        <taxon>Preaxostyla</taxon>
        <taxon>Oxymonadida</taxon>
        <taxon>Streblomastigidae</taxon>
        <taxon>Streblomastix</taxon>
    </lineage>
</organism>
<proteinExistence type="predicted"/>
<reference evidence="2 3" key="1">
    <citation type="submission" date="2019-03" db="EMBL/GenBank/DDBJ databases">
        <title>Single cell metagenomics reveals metabolic interactions within the superorganism composed of flagellate Streblomastix strix and complex community of Bacteroidetes bacteria on its surface.</title>
        <authorList>
            <person name="Treitli S.C."/>
            <person name="Kolisko M."/>
            <person name="Husnik F."/>
            <person name="Keeling P."/>
            <person name="Hampl V."/>
        </authorList>
    </citation>
    <scope>NUCLEOTIDE SEQUENCE [LARGE SCALE GENOMIC DNA]</scope>
    <source>
        <strain evidence="2">ST1C</strain>
    </source>
</reference>
<sequence length="215" mass="24572">MEEYLAMASRGEDVQSNINSSITGTIAYWNDAEPHNQGQYWYFWLKPSGKFSSHSEPRICLVVDENNPSIEMLKTAAESKSNQEFELNVFIIPRQRDYLQFVVSKDDEVKQIRSGTSTLKESDQNETELSPIIQQTETVPIYIHPVEKWNLLVKWTGDASEDDFKELFNPLGAESVVMLKSEVEIDERQAQINFKTQVDAQNALDQTDGFVIRGS</sequence>
<feature type="domain" description="RRM" evidence="1">
    <location>
        <begin position="158"/>
        <end position="214"/>
    </location>
</feature>
<feature type="non-terminal residue" evidence="2">
    <location>
        <position position="215"/>
    </location>
</feature>